<dbReference type="AlphaFoldDB" id="A0A699ZRJ4"/>
<dbReference type="Proteomes" id="UP000485058">
    <property type="component" value="Unassembled WGS sequence"/>
</dbReference>
<feature type="region of interest" description="Disordered" evidence="1">
    <location>
        <begin position="1"/>
        <end position="92"/>
    </location>
</feature>
<feature type="compositionally biased region" description="Low complexity" evidence="1">
    <location>
        <begin position="40"/>
        <end position="53"/>
    </location>
</feature>
<organism evidence="2 3">
    <name type="scientific">Haematococcus lacustris</name>
    <name type="common">Green alga</name>
    <name type="synonym">Haematococcus pluvialis</name>
    <dbReference type="NCBI Taxonomy" id="44745"/>
    <lineage>
        <taxon>Eukaryota</taxon>
        <taxon>Viridiplantae</taxon>
        <taxon>Chlorophyta</taxon>
        <taxon>core chlorophytes</taxon>
        <taxon>Chlorophyceae</taxon>
        <taxon>CS clade</taxon>
        <taxon>Chlamydomonadales</taxon>
        <taxon>Haematococcaceae</taxon>
        <taxon>Haematococcus</taxon>
    </lineage>
</organism>
<proteinExistence type="predicted"/>
<evidence type="ECO:0000313" key="3">
    <source>
        <dbReference type="Proteomes" id="UP000485058"/>
    </source>
</evidence>
<gene>
    <name evidence="2" type="ORF">HaLaN_15388</name>
</gene>
<name>A0A699ZRJ4_HAELA</name>
<accession>A0A699ZRJ4</accession>
<sequence>MPGKRPLTAVPAMKRGTASGLGSVLGAHQDADASPGKQPAAGASQTATTGASSILAKQRRVDTFRPTSALPPKLPTTSTWQGPAGPKSSLYLHASEPRPTRAVHAHAAVCMHAAVHHAAHPPSH</sequence>
<keyword evidence="3" id="KW-1185">Reference proteome</keyword>
<reference evidence="2 3" key="1">
    <citation type="submission" date="2020-02" db="EMBL/GenBank/DDBJ databases">
        <title>Draft genome sequence of Haematococcus lacustris strain NIES-144.</title>
        <authorList>
            <person name="Morimoto D."/>
            <person name="Nakagawa S."/>
            <person name="Yoshida T."/>
            <person name="Sawayama S."/>
        </authorList>
    </citation>
    <scope>NUCLEOTIDE SEQUENCE [LARGE SCALE GENOMIC DNA]</scope>
    <source>
        <strain evidence="2 3">NIES-144</strain>
    </source>
</reference>
<protein>
    <submittedName>
        <fullName evidence="2">Uncharacterized protein</fullName>
    </submittedName>
</protein>
<comment type="caution">
    <text evidence="2">The sequence shown here is derived from an EMBL/GenBank/DDBJ whole genome shotgun (WGS) entry which is preliminary data.</text>
</comment>
<dbReference type="EMBL" id="BLLF01001319">
    <property type="protein sequence ID" value="GFH18562.1"/>
    <property type="molecule type" value="Genomic_DNA"/>
</dbReference>
<evidence type="ECO:0000313" key="2">
    <source>
        <dbReference type="EMBL" id="GFH18562.1"/>
    </source>
</evidence>
<evidence type="ECO:0000256" key="1">
    <source>
        <dbReference type="SAM" id="MobiDB-lite"/>
    </source>
</evidence>